<evidence type="ECO:0000313" key="1">
    <source>
        <dbReference type="EMBL" id="HFH28195.1"/>
    </source>
</evidence>
<protein>
    <submittedName>
        <fullName evidence="1">DUF3102 domain-containing protein</fullName>
    </submittedName>
</protein>
<name>A0A7C3EEJ8_9SPIR</name>
<gene>
    <name evidence="1" type="ORF">ENS59_01585</name>
</gene>
<proteinExistence type="predicted"/>
<dbReference type="InterPro" id="IPR021451">
    <property type="entry name" value="DUF3102"/>
</dbReference>
<dbReference type="AlphaFoldDB" id="A0A7C3EEJ8"/>
<sequence length="225" mass="25392">MDLVPITETALTMPYTGTSLETVTKEISWLLGKLEDNSKLTLKLIFETGKRLAAAKEMLDHGQFLPWLQQNFTLSERTAQRYIKVYETYKDMPLELIETKTIKDAYIEAGIKKLLPVEATESATTPDLPRPVSEKDQLVWLFRQPTRSGASLKKHRVQAVNGQVYIYRKDTGMAAPALDLYLPKPAGLPEQAWQKALDTYVIATELYLETIEDFEARGIIAGEAV</sequence>
<comment type="caution">
    <text evidence="1">The sequence shown here is derived from an EMBL/GenBank/DDBJ whole genome shotgun (WGS) entry which is preliminary data.</text>
</comment>
<dbReference type="EMBL" id="DSVL01000048">
    <property type="protein sequence ID" value="HFH28195.1"/>
    <property type="molecule type" value="Genomic_DNA"/>
</dbReference>
<organism evidence="1">
    <name type="scientific">Gracilinema caldarium</name>
    <dbReference type="NCBI Taxonomy" id="215591"/>
    <lineage>
        <taxon>Bacteria</taxon>
        <taxon>Pseudomonadati</taxon>
        <taxon>Spirochaetota</taxon>
        <taxon>Spirochaetia</taxon>
        <taxon>Spirochaetales</taxon>
        <taxon>Breznakiellaceae</taxon>
        <taxon>Gracilinema</taxon>
    </lineage>
</organism>
<reference evidence="1" key="1">
    <citation type="journal article" date="2020" name="mSystems">
        <title>Genome- and Community-Level Interaction Insights into Carbon Utilization and Element Cycling Functions of Hydrothermarchaeota in Hydrothermal Sediment.</title>
        <authorList>
            <person name="Zhou Z."/>
            <person name="Liu Y."/>
            <person name="Xu W."/>
            <person name="Pan J."/>
            <person name="Luo Z.H."/>
            <person name="Li M."/>
        </authorList>
    </citation>
    <scope>NUCLEOTIDE SEQUENCE [LARGE SCALE GENOMIC DNA]</scope>
    <source>
        <strain evidence="1">SpSt-503</strain>
    </source>
</reference>
<dbReference type="Pfam" id="PF11300">
    <property type="entry name" value="DUF3102"/>
    <property type="match status" value="1"/>
</dbReference>
<accession>A0A7C3EEJ8</accession>